<dbReference type="GO" id="GO:0003700">
    <property type="term" value="F:DNA-binding transcription factor activity"/>
    <property type="evidence" value="ECO:0007669"/>
    <property type="project" value="InterPro"/>
</dbReference>
<dbReference type="GO" id="GO:0003677">
    <property type="term" value="F:DNA binding"/>
    <property type="evidence" value="ECO:0007669"/>
    <property type="project" value="UniProtKB-KW"/>
</dbReference>
<dbReference type="EMBL" id="LYVF01000192">
    <property type="protein sequence ID" value="OAT79790.1"/>
    <property type="molecule type" value="Genomic_DNA"/>
</dbReference>
<dbReference type="Pfam" id="PF12116">
    <property type="entry name" value="SpoIIID"/>
    <property type="match status" value="1"/>
</dbReference>
<keyword evidence="2" id="KW-0238">DNA-binding</keyword>
<dbReference type="PROSITE" id="PS00894">
    <property type="entry name" value="HTH_DEOR_1"/>
    <property type="match status" value="1"/>
</dbReference>
<dbReference type="STRING" id="1838280.A6M21_15190"/>
<proteinExistence type="predicted"/>
<dbReference type="RefSeq" id="WP_066670946.1">
    <property type="nucleotide sequence ID" value="NZ_LYVF01000192.1"/>
</dbReference>
<organism evidence="4 5">
    <name type="scientific">Desulfotomaculum copahuensis</name>
    <dbReference type="NCBI Taxonomy" id="1838280"/>
    <lineage>
        <taxon>Bacteria</taxon>
        <taxon>Bacillati</taxon>
        <taxon>Bacillota</taxon>
        <taxon>Clostridia</taxon>
        <taxon>Eubacteriales</taxon>
        <taxon>Desulfotomaculaceae</taxon>
        <taxon>Desulfotomaculum</taxon>
    </lineage>
</organism>
<dbReference type="InterPro" id="IPR014208">
    <property type="entry name" value="Spore_III_D"/>
</dbReference>
<dbReference type="OrthoDB" id="1682956at2"/>
<keyword evidence="5" id="KW-1185">Reference proteome</keyword>
<reference evidence="4 5" key="1">
    <citation type="submission" date="2016-04" db="EMBL/GenBank/DDBJ databases">
        <authorList>
            <person name="Evans L.H."/>
            <person name="Alamgir A."/>
            <person name="Owens N."/>
            <person name="Weber N.D."/>
            <person name="Virtaneva K."/>
            <person name="Barbian K."/>
            <person name="Babar A."/>
            <person name="Rosenke K."/>
        </authorList>
    </citation>
    <scope>NUCLEOTIDE SEQUENCE [LARGE SCALE GENOMIC DNA]</scope>
    <source>
        <strain evidence="4 5">LMa1</strain>
    </source>
</reference>
<dbReference type="InterPro" id="IPR018356">
    <property type="entry name" value="Tscrpt_reg_HTH_DeoR_CS"/>
</dbReference>
<evidence type="ECO:0000313" key="4">
    <source>
        <dbReference type="EMBL" id="OAT79790.1"/>
    </source>
</evidence>
<evidence type="ECO:0000313" key="5">
    <source>
        <dbReference type="Proteomes" id="UP000078532"/>
    </source>
</evidence>
<comment type="caution">
    <text evidence="4">The sequence shown here is derived from an EMBL/GenBank/DDBJ whole genome shotgun (WGS) entry which is preliminary data.</text>
</comment>
<protein>
    <submittedName>
        <fullName evidence="4">Sporulation transcriptional regulator SpoIIID</fullName>
    </submittedName>
</protein>
<accession>A0A1B7LB88</accession>
<evidence type="ECO:0000256" key="3">
    <source>
        <dbReference type="ARBA" id="ARBA00023163"/>
    </source>
</evidence>
<gene>
    <name evidence="4" type="ORF">A6M21_15190</name>
</gene>
<keyword evidence="1" id="KW-0805">Transcription regulation</keyword>
<evidence type="ECO:0000256" key="1">
    <source>
        <dbReference type="ARBA" id="ARBA00023015"/>
    </source>
</evidence>
<dbReference type="NCBIfam" id="TIGR02844">
    <property type="entry name" value="spore_III_D"/>
    <property type="match status" value="1"/>
</dbReference>
<dbReference type="Proteomes" id="UP000078532">
    <property type="component" value="Unassembled WGS sequence"/>
</dbReference>
<name>A0A1B7LB88_9FIRM</name>
<keyword evidence="3" id="KW-0804">Transcription</keyword>
<dbReference type="AlphaFoldDB" id="A0A1B7LB88"/>
<sequence>MQEYIQKRVLDICAYILETRATVRQAAQVFQVSKSTVHKDMTERLPSLNKELAVQVKRILDYNKSERHLRGGEATRKKYRENII</sequence>
<evidence type="ECO:0000256" key="2">
    <source>
        <dbReference type="ARBA" id="ARBA00023125"/>
    </source>
</evidence>